<keyword evidence="2" id="KW-0680">Restriction system</keyword>
<name>A0A2C9CF86_KUEST</name>
<evidence type="ECO:0000313" key="5">
    <source>
        <dbReference type="Proteomes" id="UP000221734"/>
    </source>
</evidence>
<dbReference type="CDD" id="cd17266">
    <property type="entry name" value="RMtype1_S_Sau1132ORF3780P-TRD2-CR2_like"/>
    <property type="match status" value="1"/>
</dbReference>
<dbReference type="GO" id="GO:0009307">
    <property type="term" value="P:DNA restriction-modification system"/>
    <property type="evidence" value="ECO:0007669"/>
    <property type="project" value="UniProtKB-KW"/>
</dbReference>
<dbReference type="InterPro" id="IPR000055">
    <property type="entry name" value="Restrct_endonuc_typeI_TRD"/>
</dbReference>
<keyword evidence="5" id="KW-1185">Reference proteome</keyword>
<comment type="similarity">
    <text evidence="1">Belongs to the type-I restriction system S methylase family.</text>
</comment>
<dbReference type="PANTHER" id="PTHR43140:SF1">
    <property type="entry name" value="TYPE I RESTRICTION ENZYME ECOKI SPECIFICITY SUBUNIT"/>
    <property type="match status" value="1"/>
</dbReference>
<dbReference type="PANTHER" id="PTHR43140">
    <property type="entry name" value="TYPE-1 RESTRICTION ENZYME ECOKI SPECIFICITY PROTEIN"/>
    <property type="match status" value="1"/>
</dbReference>
<sequence length="386" mass="43511">MKTNWQIKKLGEVCEIKPPKKEARDRLNDDDIVSFVPMEDLGILTKNFIATKERPLKEVSGSYTYFSDNDVLLAKITPCFENGKIGIARNLKNGIGFGSSEYIIFRSRGEVIPDYLYYYLARDQFRQDGKKVMTGAVGHKRVPKDFVENQKIPYPNSLPEQQRIVAILEEAFAAIATAKEKTEKNLQNARELFASYLQSVFANPGDGWEEKTLGECFKLKSGDNITSKMMIENGKYPVYGGNGIAGMYNKFNLSGSNVIVGRVGALCGNVRHIEEAIWLTDNGFKITDCKYDFDNAFLAYLLNLKNLRNYARQAAQPVISNSSLEEVLLQFPKSLKDQKSIVTKLDALSAETKKLEAIYRQKLADLDELKKSVLQKAFTGQLTMEN</sequence>
<evidence type="ECO:0000256" key="1">
    <source>
        <dbReference type="ARBA" id="ARBA00010923"/>
    </source>
</evidence>
<dbReference type="KEGG" id="kst:KSMBR1_1847"/>
<organism evidence="4 5">
    <name type="scientific">Kuenenia stuttgartiensis</name>
    <dbReference type="NCBI Taxonomy" id="174633"/>
    <lineage>
        <taxon>Bacteria</taxon>
        <taxon>Pseudomonadati</taxon>
        <taxon>Planctomycetota</taxon>
        <taxon>Candidatus Brocadiia</taxon>
        <taxon>Candidatus Brocadiales</taxon>
        <taxon>Candidatus Brocadiaceae</taxon>
        <taxon>Candidatus Kuenenia</taxon>
    </lineage>
</organism>
<dbReference type="Proteomes" id="UP000221734">
    <property type="component" value="Chromosome Kuenenia_stuttgartiensis_MBR1"/>
</dbReference>
<dbReference type="Pfam" id="PF01420">
    <property type="entry name" value="Methylase_S"/>
    <property type="match status" value="2"/>
</dbReference>
<evidence type="ECO:0000256" key="3">
    <source>
        <dbReference type="ARBA" id="ARBA00023125"/>
    </source>
</evidence>
<keyword evidence="3" id="KW-0238">DNA-binding</keyword>
<dbReference type="InterPro" id="IPR051212">
    <property type="entry name" value="Type-I_RE_S_subunit"/>
</dbReference>
<dbReference type="OrthoDB" id="9811611at2"/>
<gene>
    <name evidence="4" type="primary">hsdS_1</name>
    <name evidence="4" type="ORF">KSMBR1_1847</name>
</gene>
<dbReference type="InterPro" id="IPR044946">
    <property type="entry name" value="Restrct_endonuc_typeI_TRD_sf"/>
</dbReference>
<evidence type="ECO:0000256" key="2">
    <source>
        <dbReference type="ARBA" id="ARBA00022747"/>
    </source>
</evidence>
<reference evidence="5" key="1">
    <citation type="submission" date="2017-10" db="EMBL/GenBank/DDBJ databases">
        <authorList>
            <person name="Frank J."/>
        </authorList>
    </citation>
    <scope>NUCLEOTIDE SEQUENCE [LARGE SCALE GENOMIC DNA]</scope>
</reference>
<dbReference type="CDD" id="cd17260">
    <property type="entry name" value="RMtype1_S_EcoEI-TRD1-CR1_like"/>
    <property type="match status" value="1"/>
</dbReference>
<proteinExistence type="inferred from homology"/>
<dbReference type="Gene3D" id="3.90.220.20">
    <property type="entry name" value="DNA methylase specificity domains"/>
    <property type="match status" value="2"/>
</dbReference>
<dbReference type="SUPFAM" id="SSF116734">
    <property type="entry name" value="DNA methylase specificity domain"/>
    <property type="match status" value="2"/>
</dbReference>
<protein>
    <submittedName>
        <fullName evidence="4">Uncharacterized protein</fullName>
    </submittedName>
</protein>
<dbReference type="RefSeq" id="WP_099325065.1">
    <property type="nucleotide sequence ID" value="NZ_LT934425.1"/>
</dbReference>
<accession>A0A2C9CF86</accession>
<dbReference type="GO" id="GO:0003677">
    <property type="term" value="F:DNA binding"/>
    <property type="evidence" value="ECO:0007669"/>
    <property type="project" value="UniProtKB-KW"/>
</dbReference>
<dbReference type="AlphaFoldDB" id="A0A2C9CF86"/>
<dbReference type="REBASE" id="223644">
    <property type="entry name" value="S.KstMBR1ORF1845P"/>
</dbReference>
<dbReference type="EMBL" id="LT934425">
    <property type="protein sequence ID" value="SOH04346.1"/>
    <property type="molecule type" value="Genomic_DNA"/>
</dbReference>
<evidence type="ECO:0000313" key="4">
    <source>
        <dbReference type="EMBL" id="SOH04346.1"/>
    </source>
</evidence>